<gene>
    <name evidence="1" type="ORF">HEB94_000317</name>
</gene>
<name>A0A927R6T2_9ACTN</name>
<organism evidence="1 2">
    <name type="scientific">Actinopolymorpha pittospori</name>
    <dbReference type="NCBI Taxonomy" id="648752"/>
    <lineage>
        <taxon>Bacteria</taxon>
        <taxon>Bacillati</taxon>
        <taxon>Actinomycetota</taxon>
        <taxon>Actinomycetes</taxon>
        <taxon>Propionibacteriales</taxon>
        <taxon>Actinopolymorphaceae</taxon>
        <taxon>Actinopolymorpha</taxon>
    </lineage>
</organism>
<proteinExistence type="predicted"/>
<dbReference type="EMBL" id="JADBEM010000001">
    <property type="protein sequence ID" value="MBE1603469.1"/>
    <property type="molecule type" value="Genomic_DNA"/>
</dbReference>
<dbReference type="RefSeq" id="WP_273374702.1">
    <property type="nucleotide sequence ID" value="NZ_BAABJL010000120.1"/>
</dbReference>
<protein>
    <submittedName>
        <fullName evidence="1">Integrase</fullName>
    </submittedName>
</protein>
<dbReference type="AlphaFoldDB" id="A0A927R6T2"/>
<dbReference type="Proteomes" id="UP000638648">
    <property type="component" value="Unassembled WGS sequence"/>
</dbReference>
<evidence type="ECO:0000313" key="2">
    <source>
        <dbReference type="Proteomes" id="UP000638648"/>
    </source>
</evidence>
<accession>A0A927R6T2</accession>
<reference evidence="1" key="1">
    <citation type="submission" date="2020-10" db="EMBL/GenBank/DDBJ databases">
        <title>Sequencing the genomes of 1000 actinobacteria strains.</title>
        <authorList>
            <person name="Klenk H.-P."/>
        </authorList>
    </citation>
    <scope>NUCLEOTIDE SEQUENCE</scope>
    <source>
        <strain evidence="1">DSM 45354</strain>
    </source>
</reference>
<comment type="caution">
    <text evidence="1">The sequence shown here is derived from an EMBL/GenBank/DDBJ whole genome shotgun (WGS) entry which is preliminary data.</text>
</comment>
<sequence length="44" mass="4992">MHRQDVPIAVIAAWLGHADAAFTKRTYVYSQNEHCETRLLCSGM</sequence>
<evidence type="ECO:0000313" key="1">
    <source>
        <dbReference type="EMBL" id="MBE1603469.1"/>
    </source>
</evidence>
<keyword evidence="2" id="KW-1185">Reference proteome</keyword>